<evidence type="ECO:0000313" key="3">
    <source>
        <dbReference type="EMBL" id="KRK94582.1"/>
    </source>
</evidence>
<comment type="caution">
    <text evidence="3">The sequence shown here is derived from an EMBL/GenBank/DDBJ whole genome shotgun (WGS) entry which is preliminary data.</text>
</comment>
<evidence type="ECO:0000259" key="2">
    <source>
        <dbReference type="Pfam" id="PF12395"/>
    </source>
</evidence>
<evidence type="ECO:0008006" key="5">
    <source>
        <dbReference type="Google" id="ProtNLM"/>
    </source>
</evidence>
<dbReference type="RefSeq" id="WP_057803652.1">
    <property type="nucleotide sequence ID" value="NZ_AZDV01000026.1"/>
</dbReference>
<dbReference type="Pfam" id="PF08874">
    <property type="entry name" value="DUF1835"/>
    <property type="match status" value="1"/>
</dbReference>
<name>A0A0R1LFJ0_9LACO</name>
<dbReference type="OrthoDB" id="1654031at2"/>
<feature type="domain" description="DUF3658" evidence="2">
    <location>
        <begin position="144"/>
        <end position="229"/>
    </location>
</feature>
<dbReference type="PATRIC" id="fig|1423715.3.peg.578"/>
<evidence type="ECO:0000313" key="4">
    <source>
        <dbReference type="Proteomes" id="UP000051955"/>
    </source>
</evidence>
<dbReference type="InterPro" id="IPR014973">
    <property type="entry name" value="DUF1835"/>
</dbReference>
<dbReference type="Pfam" id="PF12395">
    <property type="entry name" value="DUF3658"/>
    <property type="match status" value="1"/>
</dbReference>
<feature type="domain" description="DUF1835" evidence="1">
    <location>
        <begin position="2"/>
        <end position="112"/>
    </location>
</feature>
<dbReference type="STRING" id="1423715.FD25_GL000552"/>
<evidence type="ECO:0000259" key="1">
    <source>
        <dbReference type="Pfam" id="PF08874"/>
    </source>
</evidence>
<keyword evidence="4" id="KW-1185">Reference proteome</keyword>
<proteinExistence type="predicted"/>
<dbReference type="Proteomes" id="UP000051955">
    <property type="component" value="Unassembled WGS sequence"/>
</dbReference>
<protein>
    <recommendedName>
        <fullName evidence="5">DUF1835 domain-containing protein</fullName>
    </recommendedName>
</protein>
<dbReference type="AlphaFoldDB" id="A0A0R1LFJ0"/>
<accession>A0A0R1LFJ0</accession>
<dbReference type="EMBL" id="AZDV01000026">
    <property type="protein sequence ID" value="KRK94582.1"/>
    <property type="molecule type" value="Genomic_DNA"/>
</dbReference>
<organism evidence="3 4">
    <name type="scientific">Levilactobacillus acidifarinae DSM 19394 = JCM 15949</name>
    <dbReference type="NCBI Taxonomy" id="1423715"/>
    <lineage>
        <taxon>Bacteria</taxon>
        <taxon>Bacillati</taxon>
        <taxon>Bacillota</taxon>
        <taxon>Bacilli</taxon>
        <taxon>Lactobacillales</taxon>
        <taxon>Lactobacillaceae</taxon>
        <taxon>Levilactobacillus</taxon>
    </lineage>
</organism>
<reference evidence="3 4" key="1">
    <citation type="journal article" date="2015" name="Genome Announc.">
        <title>Expanding the biotechnology potential of lactobacilli through comparative genomics of 213 strains and associated genera.</title>
        <authorList>
            <person name="Sun Z."/>
            <person name="Harris H.M."/>
            <person name="McCann A."/>
            <person name="Guo C."/>
            <person name="Argimon S."/>
            <person name="Zhang W."/>
            <person name="Yang X."/>
            <person name="Jeffery I.B."/>
            <person name="Cooney J.C."/>
            <person name="Kagawa T.F."/>
            <person name="Liu W."/>
            <person name="Song Y."/>
            <person name="Salvetti E."/>
            <person name="Wrobel A."/>
            <person name="Rasinkangas P."/>
            <person name="Parkhill J."/>
            <person name="Rea M.C."/>
            <person name="O'Sullivan O."/>
            <person name="Ritari J."/>
            <person name="Douillard F.P."/>
            <person name="Paul Ross R."/>
            <person name="Yang R."/>
            <person name="Briner A.E."/>
            <person name="Felis G.E."/>
            <person name="de Vos W.M."/>
            <person name="Barrangou R."/>
            <person name="Klaenhammer T.R."/>
            <person name="Caufield P.W."/>
            <person name="Cui Y."/>
            <person name="Zhang H."/>
            <person name="O'Toole P.W."/>
        </authorList>
    </citation>
    <scope>NUCLEOTIDE SEQUENCE [LARGE SCALE GENOMIC DNA]</scope>
    <source>
        <strain evidence="3 4">DSM 19394</strain>
    </source>
</reference>
<gene>
    <name evidence="3" type="ORF">FD25_GL000552</name>
</gene>
<dbReference type="InterPro" id="IPR022123">
    <property type="entry name" value="DUF3658"/>
</dbReference>
<sequence length="231" mass="26205">MEITFNESFANNLAQALHQPVIGVPLDLQLGDLHRFENAHASFWTLKARYDQDQTNPDYFSTSTQKIEEVQAAIVAGEPLRVWWSETPDDLSGFYWLCDQLKGHLNQLSQVKVPMTAPKIGETLGFREWANLGEIGVDEIPQYLPTTKDVSLADRQVYEYVWANLLAENAPVRATVNGHLIGVDEAFYDGLLVIPAGQKWSPIRIVGETLGQYPIGVPDWWYLYRLDQLSR</sequence>